<dbReference type="PANTHER" id="PTHR43105">
    <property type="entry name" value="RESPIRATORY NITRATE REDUCTASE"/>
    <property type="match status" value="1"/>
</dbReference>
<dbReference type="InterPro" id="IPR006963">
    <property type="entry name" value="Mopterin_OxRdtase_4Fe-4S_dom"/>
</dbReference>
<evidence type="ECO:0000313" key="17">
    <source>
        <dbReference type="Proteomes" id="UP000727993"/>
    </source>
</evidence>
<dbReference type="GO" id="GO:0046872">
    <property type="term" value="F:metal ion binding"/>
    <property type="evidence" value="ECO:0007669"/>
    <property type="project" value="UniProtKB-UniRule"/>
</dbReference>
<keyword evidence="6 12" id="KW-0479">Metal-binding</keyword>
<dbReference type="FunFam" id="3.30.70.20:FF:000002">
    <property type="entry name" value="NADH-ubiquinone oxidoreductase 75 kDa subunit"/>
    <property type="match status" value="1"/>
</dbReference>
<dbReference type="InterPro" id="IPR009010">
    <property type="entry name" value="Asp_de-COase-like_dom_sf"/>
</dbReference>
<evidence type="ECO:0000259" key="14">
    <source>
        <dbReference type="PROSITE" id="PS51669"/>
    </source>
</evidence>
<organism evidence="16 17">
    <name type="scientific">Candidatus Neomicrothrix subdominans</name>
    <dbReference type="NCBI Taxonomy" id="2954438"/>
    <lineage>
        <taxon>Bacteria</taxon>
        <taxon>Bacillati</taxon>
        <taxon>Actinomycetota</taxon>
        <taxon>Acidimicrobiia</taxon>
        <taxon>Acidimicrobiales</taxon>
        <taxon>Microthrixaceae</taxon>
        <taxon>Candidatus Neomicrothrix</taxon>
    </lineage>
</organism>
<dbReference type="SUPFAM" id="SSF54292">
    <property type="entry name" value="2Fe-2S ferredoxin-like"/>
    <property type="match status" value="1"/>
</dbReference>
<protein>
    <recommendedName>
        <fullName evidence="12">NADH-quinone oxidoreductase</fullName>
        <ecNumber evidence="12">7.1.1.-</ecNumber>
    </recommendedName>
</protein>
<dbReference type="InterPro" id="IPR006657">
    <property type="entry name" value="MoPterin_dinucl-bd_dom"/>
</dbReference>
<dbReference type="GO" id="GO:0051537">
    <property type="term" value="F:2 iron, 2 sulfur cluster binding"/>
    <property type="evidence" value="ECO:0007669"/>
    <property type="project" value="UniProtKB-UniRule"/>
</dbReference>
<dbReference type="SUPFAM" id="SSF53706">
    <property type="entry name" value="Formate dehydrogenase/DMSO reductase, domains 1-3"/>
    <property type="match status" value="1"/>
</dbReference>
<dbReference type="Pfam" id="PF01568">
    <property type="entry name" value="Molydop_binding"/>
    <property type="match status" value="1"/>
</dbReference>
<dbReference type="GO" id="GO:0042773">
    <property type="term" value="P:ATP synthesis coupled electron transport"/>
    <property type="evidence" value="ECO:0007669"/>
    <property type="project" value="InterPro"/>
</dbReference>
<dbReference type="SMART" id="SM00929">
    <property type="entry name" value="NADH-G_4Fe-4S_3"/>
    <property type="match status" value="1"/>
</dbReference>
<dbReference type="InterPro" id="IPR019574">
    <property type="entry name" value="NADH_UbQ_OxRdtase_Gsu_4Fe4S-bd"/>
</dbReference>
<evidence type="ECO:0000256" key="7">
    <source>
        <dbReference type="ARBA" id="ARBA00022967"/>
    </source>
</evidence>
<evidence type="ECO:0000313" key="16">
    <source>
        <dbReference type="EMBL" id="MBK9295418.1"/>
    </source>
</evidence>
<dbReference type="InterPro" id="IPR006656">
    <property type="entry name" value="Mopterin_OxRdtase"/>
</dbReference>
<dbReference type="GO" id="GO:0003954">
    <property type="term" value="F:NADH dehydrogenase activity"/>
    <property type="evidence" value="ECO:0007669"/>
    <property type="project" value="TreeGrafter"/>
</dbReference>
<evidence type="ECO:0000256" key="1">
    <source>
        <dbReference type="ARBA" id="ARBA00001966"/>
    </source>
</evidence>
<evidence type="ECO:0000256" key="4">
    <source>
        <dbReference type="ARBA" id="ARBA00022714"/>
    </source>
</evidence>
<dbReference type="GO" id="GO:0048038">
    <property type="term" value="F:quinone binding"/>
    <property type="evidence" value="ECO:0007669"/>
    <property type="project" value="UniProtKB-UniRule"/>
</dbReference>
<evidence type="ECO:0000256" key="9">
    <source>
        <dbReference type="ARBA" id="ARBA00023014"/>
    </source>
</evidence>
<dbReference type="InterPro" id="IPR050123">
    <property type="entry name" value="Prok_molybdopt-oxidoreductase"/>
</dbReference>
<evidence type="ECO:0000256" key="3">
    <source>
        <dbReference type="ARBA" id="ARBA00022485"/>
    </source>
</evidence>
<keyword evidence="16" id="KW-0560">Oxidoreductase</keyword>
<dbReference type="PANTHER" id="PTHR43105:SF12">
    <property type="entry name" value="NADH-QUINONE OXIDOREDUCTASE SUBUNIT G"/>
    <property type="match status" value="1"/>
</dbReference>
<dbReference type="Gene3D" id="3.40.228.10">
    <property type="entry name" value="Dimethylsulfoxide Reductase, domain 2"/>
    <property type="match status" value="1"/>
</dbReference>
<dbReference type="PROSITE" id="PS51085">
    <property type="entry name" value="2FE2S_FER_2"/>
    <property type="match status" value="1"/>
</dbReference>
<keyword evidence="8 12" id="KW-0408">Iron</keyword>
<evidence type="ECO:0000259" key="15">
    <source>
        <dbReference type="PROSITE" id="PS51839"/>
    </source>
</evidence>
<feature type="domain" description="2Fe-2S ferredoxin-type" evidence="13">
    <location>
        <begin position="52"/>
        <end position="132"/>
    </location>
</feature>
<dbReference type="Proteomes" id="UP000727993">
    <property type="component" value="Unassembled WGS sequence"/>
</dbReference>
<evidence type="ECO:0000259" key="13">
    <source>
        <dbReference type="PROSITE" id="PS51085"/>
    </source>
</evidence>
<comment type="catalytic activity">
    <reaction evidence="11 12">
        <text>a quinone + NADH + 5 H(+)(in) = a quinol + NAD(+) + 4 H(+)(out)</text>
        <dbReference type="Rhea" id="RHEA:57888"/>
        <dbReference type="ChEBI" id="CHEBI:15378"/>
        <dbReference type="ChEBI" id="CHEBI:24646"/>
        <dbReference type="ChEBI" id="CHEBI:57540"/>
        <dbReference type="ChEBI" id="CHEBI:57945"/>
        <dbReference type="ChEBI" id="CHEBI:132124"/>
    </reaction>
</comment>
<dbReference type="PROSITE" id="PS51669">
    <property type="entry name" value="4FE4S_MOW_BIS_MGD"/>
    <property type="match status" value="1"/>
</dbReference>
<keyword evidence="5 12" id="KW-0874">Quinone</keyword>
<dbReference type="SUPFAM" id="SSF50692">
    <property type="entry name" value="ADC-like"/>
    <property type="match status" value="1"/>
</dbReference>
<dbReference type="SUPFAM" id="SSF54862">
    <property type="entry name" value="4Fe-4S ferredoxins"/>
    <property type="match status" value="1"/>
</dbReference>
<dbReference type="Pfam" id="PF00384">
    <property type="entry name" value="Molybdopterin"/>
    <property type="match status" value="1"/>
</dbReference>
<keyword evidence="10 12" id="KW-0520">NAD</keyword>
<dbReference type="Gene3D" id="3.30.70.20">
    <property type="match status" value="1"/>
</dbReference>
<dbReference type="FunFam" id="3.10.20.740:FF:000001">
    <property type="entry name" value="NADH-quinone oxidoreductase subunit G"/>
    <property type="match status" value="1"/>
</dbReference>
<feature type="domain" description="4Fe-4S His(Cys)3-ligated-type" evidence="15">
    <location>
        <begin position="132"/>
        <end position="171"/>
    </location>
</feature>
<keyword evidence="3 12" id="KW-0004">4Fe-4S</keyword>
<dbReference type="InterPro" id="IPR054351">
    <property type="entry name" value="NADH_UbQ_OxRdtase_ferredoxin"/>
</dbReference>
<dbReference type="Gene3D" id="2.20.25.90">
    <property type="entry name" value="ADC-like domains"/>
    <property type="match status" value="1"/>
</dbReference>
<dbReference type="InterPro" id="IPR010228">
    <property type="entry name" value="NADH_UbQ_OxRdtase_Gsu"/>
</dbReference>
<dbReference type="EMBL" id="JADJZA010000001">
    <property type="protein sequence ID" value="MBK9295418.1"/>
    <property type="molecule type" value="Genomic_DNA"/>
</dbReference>
<keyword evidence="7 12" id="KW-1278">Translocase</keyword>
<dbReference type="Pfam" id="PF10588">
    <property type="entry name" value="NADH-G_4Fe-4S_3"/>
    <property type="match status" value="1"/>
</dbReference>
<name>A0A936N9J1_9ACTN</name>
<evidence type="ECO:0000256" key="2">
    <source>
        <dbReference type="ARBA" id="ARBA00005404"/>
    </source>
</evidence>
<dbReference type="Gene3D" id="3.10.20.740">
    <property type="match status" value="1"/>
</dbReference>
<evidence type="ECO:0000256" key="8">
    <source>
        <dbReference type="ARBA" id="ARBA00023004"/>
    </source>
</evidence>
<dbReference type="SMART" id="SM00926">
    <property type="entry name" value="Molybdop_Fe4S4"/>
    <property type="match status" value="1"/>
</dbReference>
<comment type="similarity">
    <text evidence="2 12">Belongs to the complex I 75 kDa subunit family.</text>
</comment>
<dbReference type="InterPro" id="IPR000283">
    <property type="entry name" value="NADH_UbQ_OxRdtase_75kDa_su_CS"/>
</dbReference>
<comment type="cofactor">
    <cofactor evidence="12">
        <name>[2Fe-2S] cluster</name>
        <dbReference type="ChEBI" id="CHEBI:190135"/>
    </cofactor>
    <text evidence="12">Binds 1 [2Fe-2S] cluster per subunit.</text>
</comment>
<dbReference type="GO" id="GO:0008137">
    <property type="term" value="F:NADH dehydrogenase (ubiquinone) activity"/>
    <property type="evidence" value="ECO:0007669"/>
    <property type="project" value="UniProtKB-UniRule"/>
</dbReference>
<evidence type="ECO:0000256" key="12">
    <source>
        <dbReference type="RuleBase" id="RU003525"/>
    </source>
</evidence>
<gene>
    <name evidence="16" type="primary">nuoG</name>
    <name evidence="16" type="ORF">IPN02_00775</name>
</gene>
<dbReference type="GO" id="GO:0051539">
    <property type="term" value="F:4 iron, 4 sulfur cluster binding"/>
    <property type="evidence" value="ECO:0007669"/>
    <property type="project" value="UniProtKB-KW"/>
</dbReference>
<dbReference type="EC" id="7.1.1.-" evidence="12"/>
<dbReference type="Pfam" id="PF04879">
    <property type="entry name" value="Molybdop_Fe4S4"/>
    <property type="match status" value="1"/>
</dbReference>
<sequence>MSEDTAADDVATVDGVDADTAGAAEVRVELGRQRPTLTRFAPENPKPIEITDPVEITVDGRTMTVQKGDLLIDAVERHGVYIPRFCYHPRMEPVGMCRMCLVEVEGPRGTALAPSCMQWVSDGMVVHTESPNALKAQDGVIEYLLINHPLDCPVCDKGGECPLQDQSMAYGPGESRFVEEKRHFEKPISLSETVYLDRERCIQCDRCTRFADEVAGDPLITFVSRGNTMQISTFPDEPFASYFSGNTVQICPVGALTAKPYRFKARPWDLAEVESTCTSCSVGCRITVQSSRDEVLRFQGVDSDPVNWGWLCDRGRFGFEALKHDRIETPEIRRNGRLETARWSEAYSAAAIAIRTAIDTDGPGSIGVLGGARLTNEAAYAWTKLAKGVWGTDHVDAQLGDGLPADLTLGLPAATIDEVCEPGGTVLYLGPDPREELPVLFLRLRHAVNSDRVKLINASPTSGSLDDLATVNLPIPMGELGRSVAALLNVGHEPAGSVDPDLLAAAARLLDSDGPLRVVIGRRSLAEGIGPVADAVAAIASARSDATFLTALRRSNVRGALELGMAPGLLPGRMTLDGGRDWMAERWHRVPETTGLDAAGIIEAAADGRIRTLILLGADPLADLVADVDTAAALERATVISLATHHSASSLAGDIVLPVAAHAEVGGTTTNLEGRVSALGQRVNSPGSTRADWVIAAELSARLGTDLGLTSIEGIQAEIERVVPTFAGAELDLLGDPGRQDGVLVPVIDDTDWAEAGLPERLAFVAPEVTQVPAISSYSFRLVLTRRLYDRGTMLGAMPSSAPLATSSELRMNPADFGQLGIAEGAELTVRSPSGSVTVPARSDHAVARGNLELNAGAQPGALALCDPDQPLTEVRVETLDDPGGSGHAGGAQ</sequence>
<comment type="cofactor">
    <cofactor evidence="1 12">
        <name>[4Fe-4S] cluster</name>
        <dbReference type="ChEBI" id="CHEBI:49883"/>
    </cofactor>
</comment>
<feature type="domain" description="4Fe-4S Mo/W bis-MGD-type" evidence="14">
    <location>
        <begin position="270"/>
        <end position="326"/>
    </location>
</feature>
<evidence type="ECO:0000256" key="6">
    <source>
        <dbReference type="ARBA" id="ARBA00022723"/>
    </source>
</evidence>
<dbReference type="CDD" id="cd00207">
    <property type="entry name" value="fer2"/>
    <property type="match status" value="1"/>
</dbReference>
<accession>A0A936N9J1</accession>
<dbReference type="Gene3D" id="3.40.50.740">
    <property type="match status" value="2"/>
</dbReference>
<reference evidence="16 17" key="1">
    <citation type="submission" date="2020-10" db="EMBL/GenBank/DDBJ databases">
        <title>Connecting structure to function with the recovery of over 1000 high-quality activated sludge metagenome-assembled genomes encoding full-length rRNA genes using long-read sequencing.</title>
        <authorList>
            <person name="Singleton C.M."/>
            <person name="Petriglieri F."/>
            <person name="Kristensen J.M."/>
            <person name="Kirkegaard R.H."/>
            <person name="Michaelsen T.Y."/>
            <person name="Andersen M.H."/>
            <person name="Karst S.M."/>
            <person name="Dueholm M.S."/>
            <person name="Nielsen P.H."/>
            <person name="Albertsen M."/>
        </authorList>
    </citation>
    <scope>NUCLEOTIDE SEQUENCE [LARGE SCALE GENOMIC DNA]</scope>
    <source>
        <strain evidence="16">Lyne_18-Q3-R50-59_MAXAC.006</strain>
    </source>
</reference>
<evidence type="ECO:0000256" key="10">
    <source>
        <dbReference type="ARBA" id="ARBA00023027"/>
    </source>
</evidence>
<dbReference type="NCBIfam" id="TIGR01973">
    <property type="entry name" value="NuoG"/>
    <property type="match status" value="1"/>
</dbReference>
<keyword evidence="9 12" id="KW-0411">Iron-sulfur</keyword>
<dbReference type="Pfam" id="PF13510">
    <property type="entry name" value="Fer2_4"/>
    <property type="match status" value="1"/>
</dbReference>
<dbReference type="PROSITE" id="PS51839">
    <property type="entry name" value="4FE4S_HC3"/>
    <property type="match status" value="1"/>
</dbReference>
<comment type="caution">
    <text evidence="16">The sequence shown here is derived from an EMBL/GenBank/DDBJ whole genome shotgun (WGS) entry which is preliminary data.</text>
</comment>
<evidence type="ECO:0000256" key="5">
    <source>
        <dbReference type="ARBA" id="ARBA00022719"/>
    </source>
</evidence>
<dbReference type="Pfam" id="PF22117">
    <property type="entry name" value="Fer4_Nqo3"/>
    <property type="match status" value="1"/>
</dbReference>
<dbReference type="PROSITE" id="PS00642">
    <property type="entry name" value="COMPLEX1_75K_2"/>
    <property type="match status" value="1"/>
</dbReference>
<dbReference type="GO" id="GO:0016020">
    <property type="term" value="C:membrane"/>
    <property type="evidence" value="ECO:0007669"/>
    <property type="project" value="InterPro"/>
</dbReference>
<dbReference type="GO" id="GO:0043546">
    <property type="term" value="F:molybdopterin cofactor binding"/>
    <property type="evidence" value="ECO:0007669"/>
    <property type="project" value="InterPro"/>
</dbReference>
<comment type="function">
    <text evidence="12">NDH-1 shuttles electrons from NADH, via FMN and iron-sulfur (Fe-S) centers, to quinones in the respiratory chain. Couples the redox reaction to proton translocation (for every two electrons transferred, four hydrogen ions are translocated across the cytoplasmic membrane), and thus conserves the redox energy in a proton gradient.</text>
</comment>
<dbReference type="PROSITE" id="PS00643">
    <property type="entry name" value="COMPLEX1_75K_3"/>
    <property type="match status" value="1"/>
</dbReference>
<proteinExistence type="inferred from homology"/>
<dbReference type="PROSITE" id="PS00641">
    <property type="entry name" value="COMPLEX1_75K_1"/>
    <property type="match status" value="1"/>
</dbReference>
<dbReference type="Gene3D" id="2.40.40.20">
    <property type="match status" value="1"/>
</dbReference>
<dbReference type="AlphaFoldDB" id="A0A936N9J1"/>
<evidence type="ECO:0000256" key="11">
    <source>
        <dbReference type="ARBA" id="ARBA00047712"/>
    </source>
</evidence>
<dbReference type="InterPro" id="IPR036010">
    <property type="entry name" value="2Fe-2S_ferredoxin-like_sf"/>
</dbReference>
<dbReference type="InterPro" id="IPR001041">
    <property type="entry name" value="2Fe-2S_ferredoxin-type"/>
</dbReference>
<keyword evidence="4 12" id="KW-0001">2Fe-2S</keyword>